<evidence type="ECO:0000256" key="11">
    <source>
        <dbReference type="SAM" id="Phobius"/>
    </source>
</evidence>
<dbReference type="EC" id="2.7.13.3" evidence="3"/>
<evidence type="ECO:0000313" key="15">
    <source>
        <dbReference type="Proteomes" id="UP000183371"/>
    </source>
</evidence>
<reference evidence="15" key="1">
    <citation type="submission" date="2016-10" db="EMBL/GenBank/DDBJ databases">
        <authorList>
            <person name="Varghese N."/>
            <person name="Submissions S."/>
        </authorList>
    </citation>
    <scope>NUCLEOTIDE SEQUENCE [LARGE SCALE GENOMIC DNA]</scope>
    <source>
        <strain evidence="15">DSM 17465</strain>
    </source>
</reference>
<keyword evidence="6 11" id="KW-0812">Transmembrane</keyword>
<keyword evidence="15" id="KW-1185">Reference proteome</keyword>
<dbReference type="SUPFAM" id="SSF158472">
    <property type="entry name" value="HAMP domain-like"/>
    <property type="match status" value="1"/>
</dbReference>
<dbReference type="EMBL" id="FPBD01000010">
    <property type="protein sequence ID" value="SFU14502.1"/>
    <property type="molecule type" value="Genomic_DNA"/>
</dbReference>
<evidence type="ECO:0000259" key="12">
    <source>
        <dbReference type="PROSITE" id="PS50109"/>
    </source>
</evidence>
<feature type="domain" description="Histidine kinase" evidence="12">
    <location>
        <begin position="294"/>
        <end position="489"/>
    </location>
</feature>
<dbReference type="InterPro" id="IPR036890">
    <property type="entry name" value="HATPase_C_sf"/>
</dbReference>
<organism evidence="14 15">
    <name type="scientific">Pseudovibrio denitrificans</name>
    <dbReference type="NCBI Taxonomy" id="258256"/>
    <lineage>
        <taxon>Bacteria</taxon>
        <taxon>Pseudomonadati</taxon>
        <taxon>Pseudomonadota</taxon>
        <taxon>Alphaproteobacteria</taxon>
        <taxon>Hyphomicrobiales</taxon>
        <taxon>Stappiaceae</taxon>
        <taxon>Pseudovibrio</taxon>
    </lineage>
</organism>
<dbReference type="SUPFAM" id="SSF55874">
    <property type="entry name" value="ATPase domain of HSP90 chaperone/DNA topoisomerase II/histidine kinase"/>
    <property type="match status" value="1"/>
</dbReference>
<accession>A0A1I7DS74</accession>
<evidence type="ECO:0000256" key="7">
    <source>
        <dbReference type="ARBA" id="ARBA00022777"/>
    </source>
</evidence>
<evidence type="ECO:0000256" key="8">
    <source>
        <dbReference type="ARBA" id="ARBA00022989"/>
    </source>
</evidence>
<feature type="transmembrane region" description="Helical" evidence="11">
    <location>
        <begin position="211"/>
        <end position="232"/>
    </location>
</feature>
<keyword evidence="8 11" id="KW-1133">Transmembrane helix</keyword>
<gene>
    <name evidence="14" type="ORF">SAMN05444141_1105</name>
</gene>
<dbReference type="Gene3D" id="3.30.565.10">
    <property type="entry name" value="Histidine kinase-like ATPase, C-terminal domain"/>
    <property type="match status" value="1"/>
</dbReference>
<dbReference type="InterPro" id="IPR003594">
    <property type="entry name" value="HATPase_dom"/>
</dbReference>
<dbReference type="Pfam" id="PF00672">
    <property type="entry name" value="HAMP"/>
    <property type="match status" value="1"/>
</dbReference>
<dbReference type="PANTHER" id="PTHR45436">
    <property type="entry name" value="SENSOR HISTIDINE KINASE YKOH"/>
    <property type="match status" value="1"/>
</dbReference>
<dbReference type="InterPro" id="IPR004358">
    <property type="entry name" value="Sig_transdc_His_kin-like_C"/>
</dbReference>
<protein>
    <recommendedName>
        <fullName evidence="3">histidine kinase</fullName>
        <ecNumber evidence="3">2.7.13.3</ecNumber>
    </recommendedName>
</protein>
<dbReference type="SUPFAM" id="SSF47384">
    <property type="entry name" value="Homodimeric domain of signal transducing histidine kinase"/>
    <property type="match status" value="1"/>
</dbReference>
<sequence length="491" mass="54514">MRLTLGQQLMLLVIGLVLAVQVINVIVARIADVQLVTEGQTTRHITLAGQSFRGGLILPKDQRARYAQSLSNPAIHMEWGPQKPVLEGDVRRPDIEAEALSWYTRAGLPVSEVVVTERGYPTPPPRQGMVAERSPILGLGEPPRTLWVHEFDRKSVPEWVFKEKQAPPGNFMNLLRSQPRVEVHRVALRHDVTGDWLTVYQLRRLPPINSVYTKLIISSLASLLIAIVLLLISRRIMRPFWNLSHQAERLGRGELASQLAVEGPRDTQEIIKSFNRMNERVTQTVDYQIGLLRSLAHDLKGPLAAVQRLVGSVEPDTTKNQIETRLNRVQTNIDSIMSFSRAVMRDGNLEKVDLALLLDVVVEEHYGQGALVEMTDAEPVIVSCRVNAIQRCLSNLVENACKYGGEARACVSKDGDEAIVTISDKGPGIPEDELERVFQPFERLTQHVPGTGLGLTITKTIMVDHGGSVHLLNGPTGGLQAVLRLPLHAYD</sequence>
<dbReference type="CDD" id="cd00075">
    <property type="entry name" value="HATPase"/>
    <property type="match status" value="1"/>
</dbReference>
<evidence type="ECO:0000259" key="13">
    <source>
        <dbReference type="PROSITE" id="PS50885"/>
    </source>
</evidence>
<dbReference type="GO" id="GO:0016020">
    <property type="term" value="C:membrane"/>
    <property type="evidence" value="ECO:0007669"/>
    <property type="project" value="UniProtKB-SubCell"/>
</dbReference>
<dbReference type="InterPro" id="IPR003660">
    <property type="entry name" value="HAMP_dom"/>
</dbReference>
<keyword evidence="4" id="KW-0597">Phosphoprotein</keyword>
<keyword evidence="5" id="KW-0808">Transferase</keyword>
<evidence type="ECO:0000256" key="3">
    <source>
        <dbReference type="ARBA" id="ARBA00012438"/>
    </source>
</evidence>
<dbReference type="InterPro" id="IPR050428">
    <property type="entry name" value="TCS_sensor_his_kinase"/>
</dbReference>
<keyword evidence="10 11" id="KW-0472">Membrane</keyword>
<comment type="subcellular location">
    <subcellularLocation>
        <location evidence="2">Membrane</location>
    </subcellularLocation>
</comment>
<dbReference type="InterPro" id="IPR005467">
    <property type="entry name" value="His_kinase_dom"/>
</dbReference>
<dbReference type="AlphaFoldDB" id="A0A1I7DS74"/>
<dbReference type="Pfam" id="PF02518">
    <property type="entry name" value="HATPase_c"/>
    <property type="match status" value="1"/>
</dbReference>
<dbReference type="PRINTS" id="PR00344">
    <property type="entry name" value="BCTRLSENSOR"/>
</dbReference>
<dbReference type="PROSITE" id="PS50885">
    <property type="entry name" value="HAMP"/>
    <property type="match status" value="1"/>
</dbReference>
<dbReference type="InterPro" id="IPR036097">
    <property type="entry name" value="HisK_dim/P_sf"/>
</dbReference>
<evidence type="ECO:0000256" key="4">
    <source>
        <dbReference type="ARBA" id="ARBA00022553"/>
    </source>
</evidence>
<evidence type="ECO:0000256" key="9">
    <source>
        <dbReference type="ARBA" id="ARBA00023012"/>
    </source>
</evidence>
<dbReference type="Proteomes" id="UP000183371">
    <property type="component" value="Unassembled WGS sequence"/>
</dbReference>
<dbReference type="SMART" id="SM00304">
    <property type="entry name" value="HAMP"/>
    <property type="match status" value="1"/>
</dbReference>
<evidence type="ECO:0000313" key="14">
    <source>
        <dbReference type="EMBL" id="SFU14502.1"/>
    </source>
</evidence>
<keyword evidence="7 14" id="KW-0418">Kinase</keyword>
<name>A0A1I7DS74_9HYPH</name>
<dbReference type="SMART" id="SM00387">
    <property type="entry name" value="HATPase_c"/>
    <property type="match status" value="1"/>
</dbReference>
<keyword evidence="9" id="KW-0902">Two-component regulatory system</keyword>
<feature type="domain" description="HAMP" evidence="13">
    <location>
        <begin position="234"/>
        <end position="286"/>
    </location>
</feature>
<comment type="catalytic activity">
    <reaction evidence="1">
        <text>ATP + protein L-histidine = ADP + protein N-phospho-L-histidine.</text>
        <dbReference type="EC" id="2.7.13.3"/>
    </reaction>
</comment>
<evidence type="ECO:0000256" key="6">
    <source>
        <dbReference type="ARBA" id="ARBA00022692"/>
    </source>
</evidence>
<evidence type="ECO:0000256" key="5">
    <source>
        <dbReference type="ARBA" id="ARBA00022679"/>
    </source>
</evidence>
<dbReference type="Gene3D" id="1.10.287.130">
    <property type="match status" value="1"/>
</dbReference>
<dbReference type="PROSITE" id="PS50109">
    <property type="entry name" value="HIS_KIN"/>
    <property type="match status" value="1"/>
</dbReference>
<evidence type="ECO:0000256" key="10">
    <source>
        <dbReference type="ARBA" id="ARBA00023136"/>
    </source>
</evidence>
<evidence type="ECO:0000256" key="1">
    <source>
        <dbReference type="ARBA" id="ARBA00000085"/>
    </source>
</evidence>
<dbReference type="GO" id="GO:0000155">
    <property type="term" value="F:phosphorelay sensor kinase activity"/>
    <property type="evidence" value="ECO:0007669"/>
    <property type="project" value="InterPro"/>
</dbReference>
<dbReference type="PANTHER" id="PTHR45436:SF5">
    <property type="entry name" value="SENSOR HISTIDINE KINASE TRCS"/>
    <property type="match status" value="1"/>
</dbReference>
<proteinExistence type="predicted"/>
<evidence type="ECO:0000256" key="2">
    <source>
        <dbReference type="ARBA" id="ARBA00004370"/>
    </source>
</evidence>